<evidence type="ECO:0000313" key="2">
    <source>
        <dbReference type="Proteomes" id="UP000827986"/>
    </source>
</evidence>
<proteinExistence type="predicted"/>
<accession>A0A9D3XPS6</accession>
<dbReference type="Proteomes" id="UP000827986">
    <property type="component" value="Unassembled WGS sequence"/>
</dbReference>
<comment type="caution">
    <text evidence="1">The sequence shown here is derived from an EMBL/GenBank/DDBJ whole genome shotgun (WGS) entry which is preliminary data.</text>
</comment>
<gene>
    <name evidence="1" type="ORF">KIL84_004635</name>
</gene>
<dbReference type="AlphaFoldDB" id="A0A9D3XPS6"/>
<organism evidence="1 2">
    <name type="scientific">Mauremys mutica</name>
    <name type="common">yellowpond turtle</name>
    <dbReference type="NCBI Taxonomy" id="74926"/>
    <lineage>
        <taxon>Eukaryota</taxon>
        <taxon>Metazoa</taxon>
        <taxon>Chordata</taxon>
        <taxon>Craniata</taxon>
        <taxon>Vertebrata</taxon>
        <taxon>Euteleostomi</taxon>
        <taxon>Archelosauria</taxon>
        <taxon>Testudinata</taxon>
        <taxon>Testudines</taxon>
        <taxon>Cryptodira</taxon>
        <taxon>Durocryptodira</taxon>
        <taxon>Testudinoidea</taxon>
        <taxon>Geoemydidae</taxon>
        <taxon>Geoemydinae</taxon>
        <taxon>Mauremys</taxon>
    </lineage>
</organism>
<dbReference type="EMBL" id="JAHDVG010000466">
    <property type="protein sequence ID" value="KAH1183143.1"/>
    <property type="molecule type" value="Genomic_DNA"/>
</dbReference>
<protein>
    <submittedName>
        <fullName evidence="1">Uncharacterized protein</fullName>
    </submittedName>
</protein>
<evidence type="ECO:0000313" key="1">
    <source>
        <dbReference type="EMBL" id="KAH1183143.1"/>
    </source>
</evidence>
<reference evidence="1" key="1">
    <citation type="submission" date="2021-09" db="EMBL/GenBank/DDBJ databases">
        <title>The genome of Mauremys mutica provides insights into the evolution of semi-aquatic lifestyle.</title>
        <authorList>
            <person name="Gong S."/>
            <person name="Gao Y."/>
        </authorList>
    </citation>
    <scope>NUCLEOTIDE SEQUENCE</scope>
    <source>
        <strain evidence="1">MM-2020</strain>
        <tissue evidence="1">Muscle</tissue>
    </source>
</reference>
<sequence>MIVRVAELFDQRKNLVPELSRVSSNDVPLPVGDLPMPDYCSIRQKWLTILQYTTDVTHNTAVSDRTGSQYCSIRQKWLTILQYPTTMARIPSLAAE</sequence>
<keyword evidence="2" id="KW-1185">Reference proteome</keyword>
<name>A0A9D3XPS6_9SAUR</name>